<reference evidence="3" key="2">
    <citation type="submission" date="2015-01" db="EMBL/GenBank/DDBJ databases">
        <title>Evolutionary Origins and Diversification of the Mycorrhizal Mutualists.</title>
        <authorList>
            <consortium name="DOE Joint Genome Institute"/>
            <consortium name="Mycorrhizal Genomics Consortium"/>
            <person name="Kohler A."/>
            <person name="Kuo A."/>
            <person name="Nagy L.G."/>
            <person name="Floudas D."/>
            <person name="Copeland A."/>
            <person name="Barry K.W."/>
            <person name="Cichocki N."/>
            <person name="Veneault-Fourrey C."/>
            <person name="LaButti K."/>
            <person name="Lindquist E.A."/>
            <person name="Lipzen A."/>
            <person name="Lundell T."/>
            <person name="Morin E."/>
            <person name="Murat C."/>
            <person name="Riley R."/>
            <person name="Ohm R."/>
            <person name="Sun H."/>
            <person name="Tunlid A."/>
            <person name="Henrissat B."/>
            <person name="Grigoriev I.V."/>
            <person name="Hibbett D.S."/>
            <person name="Martin F."/>
        </authorList>
    </citation>
    <scope>NUCLEOTIDE SEQUENCE [LARGE SCALE GENOMIC DNA]</scope>
    <source>
        <strain evidence="3">F 1598</strain>
    </source>
</reference>
<feature type="compositionally biased region" description="Low complexity" evidence="1">
    <location>
        <begin position="253"/>
        <end position="273"/>
    </location>
</feature>
<dbReference type="GO" id="GO:0000182">
    <property type="term" value="F:rDNA binding"/>
    <property type="evidence" value="ECO:0007669"/>
    <property type="project" value="TreeGrafter"/>
</dbReference>
<feature type="compositionally biased region" description="Basic residues" evidence="1">
    <location>
        <begin position="310"/>
        <end position="321"/>
    </location>
</feature>
<reference evidence="2 3" key="1">
    <citation type="submission" date="2014-04" db="EMBL/GenBank/DDBJ databases">
        <authorList>
            <consortium name="DOE Joint Genome Institute"/>
            <person name="Kuo A."/>
            <person name="Tarkka M."/>
            <person name="Buscot F."/>
            <person name="Kohler A."/>
            <person name="Nagy L.G."/>
            <person name="Floudas D."/>
            <person name="Copeland A."/>
            <person name="Barry K.W."/>
            <person name="Cichocki N."/>
            <person name="Veneault-Fourrey C."/>
            <person name="LaButti K."/>
            <person name="Lindquist E.A."/>
            <person name="Lipzen A."/>
            <person name="Lundell T."/>
            <person name="Morin E."/>
            <person name="Murat C."/>
            <person name="Sun H."/>
            <person name="Tunlid A."/>
            <person name="Henrissat B."/>
            <person name="Grigoriev I.V."/>
            <person name="Hibbett D.S."/>
            <person name="Martin F."/>
            <person name="Nordberg H.P."/>
            <person name="Cantor M.N."/>
            <person name="Hua S.X."/>
        </authorList>
    </citation>
    <scope>NUCLEOTIDE SEQUENCE [LARGE SCALE GENOMIC DNA]</scope>
    <source>
        <strain evidence="2 3">F 1598</strain>
    </source>
</reference>
<proteinExistence type="predicted"/>
<feature type="region of interest" description="Disordered" evidence="1">
    <location>
        <begin position="213"/>
        <end position="351"/>
    </location>
</feature>
<organism evidence="2 3">
    <name type="scientific">Piloderma croceum (strain F 1598)</name>
    <dbReference type="NCBI Taxonomy" id="765440"/>
    <lineage>
        <taxon>Eukaryota</taxon>
        <taxon>Fungi</taxon>
        <taxon>Dikarya</taxon>
        <taxon>Basidiomycota</taxon>
        <taxon>Agaricomycotina</taxon>
        <taxon>Agaricomycetes</taxon>
        <taxon>Agaricomycetidae</taxon>
        <taxon>Atheliales</taxon>
        <taxon>Atheliaceae</taxon>
        <taxon>Piloderma</taxon>
    </lineage>
</organism>
<feature type="compositionally biased region" description="Acidic residues" evidence="1">
    <location>
        <begin position="326"/>
        <end position="342"/>
    </location>
</feature>
<dbReference type="HOGENOM" id="CLU_017131_0_0_1"/>
<dbReference type="InterPro" id="IPR039601">
    <property type="entry name" value="Rrn5"/>
</dbReference>
<dbReference type="GO" id="GO:0000500">
    <property type="term" value="C:RNA polymerase I upstream activating factor complex"/>
    <property type="evidence" value="ECO:0007669"/>
    <property type="project" value="InterPro"/>
</dbReference>
<gene>
    <name evidence="2" type="ORF">PILCRDRAFT_11708</name>
</gene>
<dbReference type="Proteomes" id="UP000054166">
    <property type="component" value="Unassembled WGS sequence"/>
</dbReference>
<evidence type="ECO:0000256" key="1">
    <source>
        <dbReference type="SAM" id="MobiDB-lite"/>
    </source>
</evidence>
<protein>
    <submittedName>
        <fullName evidence="2">Uncharacterized protein</fullName>
    </submittedName>
</protein>
<dbReference type="PANTHER" id="PTHR28079">
    <property type="entry name" value="RNA POLYMERASE I-SPECIFIC TRANSCRIPTION INITIATION FACTOR RRN5"/>
    <property type="match status" value="1"/>
</dbReference>
<dbReference type="OrthoDB" id="2240312at2759"/>
<keyword evidence="3" id="KW-1185">Reference proteome</keyword>
<dbReference type="GO" id="GO:0006361">
    <property type="term" value="P:transcription initiation at RNA polymerase I promoter"/>
    <property type="evidence" value="ECO:0007669"/>
    <property type="project" value="TreeGrafter"/>
</dbReference>
<dbReference type="AlphaFoldDB" id="A0A0C3AV27"/>
<accession>A0A0C3AV27</accession>
<name>A0A0C3AV27_PILCF</name>
<feature type="compositionally biased region" description="Basic residues" evidence="1">
    <location>
        <begin position="274"/>
        <end position="288"/>
    </location>
</feature>
<evidence type="ECO:0000313" key="3">
    <source>
        <dbReference type="Proteomes" id="UP000054166"/>
    </source>
</evidence>
<feature type="compositionally biased region" description="Basic and acidic residues" evidence="1">
    <location>
        <begin position="159"/>
        <end position="171"/>
    </location>
</feature>
<dbReference type="PANTHER" id="PTHR28079:SF1">
    <property type="entry name" value="RNA POLYMERASE I-SPECIFIC TRANSCRIPTION INITIATION FACTOR RRN5"/>
    <property type="match status" value="1"/>
</dbReference>
<dbReference type="GO" id="GO:0001181">
    <property type="term" value="F:RNA polymerase I general transcription initiation factor activity"/>
    <property type="evidence" value="ECO:0007669"/>
    <property type="project" value="TreeGrafter"/>
</dbReference>
<dbReference type="GO" id="GO:0042790">
    <property type="term" value="P:nucleolar large rRNA transcription by RNA polymerase I"/>
    <property type="evidence" value="ECO:0007669"/>
    <property type="project" value="InterPro"/>
</dbReference>
<dbReference type="InParanoid" id="A0A0C3AV27"/>
<feature type="region of interest" description="Disordered" evidence="1">
    <location>
        <begin position="607"/>
        <end position="626"/>
    </location>
</feature>
<evidence type="ECO:0000313" key="2">
    <source>
        <dbReference type="EMBL" id="KIM77813.1"/>
    </source>
</evidence>
<sequence length="643" mass="72510">MNDEDVFLEQDVDLNYLTHLRQHAQKTRLHLQGLDPSPLQPFYTESPASYWTSAEKSAFFHALSIHSRLRPDLIAECVKTKNAVDICAYIDMLEDGARIEGSGVNRSEMEAAMEVSDKWIELEEEKATAIIGHERKWEAEAAKIARDREIKVKKPPKAKKGEAKSAEERKRERVEFRLWRKEQHRQWNKEDIMRSMGVAHLKVIDNLLREEEETQAATATSRQNTVEPPPVPSDEEMIDPVLRSNPMPTPGLSTSTPPVEPVSSAIPSPLSPASRRRLQKRLYMRRKRAEATGRTELLSVEGSTVVQRGKPGRKSKPRKKRKTEEGDAVVDDDQEDDEEEEEDARHSHIGGKTRHYKIKGLLESTDMDAETLDKNGLGLFHLSALFKLMRMYNLLHNVGPDVSTEISADAVQFLHAHVVRYVTELIRRAIVSREQERDMKAHTKVWRFNSEQVLSATIDHAMQLAGTTSIGTKESIIEGVFERLDVLSAEVASDADVSGEEEDDQSAEDDALAGAKDQEIVAPTFNLHQGMYVPLIRLPGSSKEDYGYQRTSFEPEEPLLPLTTDEEALAAELLQEEELDVQDGIVAEKDENRLWGEYSRRSNRAAAAVARDDEQDGNELRLKAPGLDGPVKSQVYVIDSDTE</sequence>
<feature type="region of interest" description="Disordered" evidence="1">
    <location>
        <begin position="152"/>
        <end position="171"/>
    </location>
</feature>
<dbReference type="EMBL" id="KN833021">
    <property type="protein sequence ID" value="KIM77813.1"/>
    <property type="molecule type" value="Genomic_DNA"/>
</dbReference>